<dbReference type="InterPro" id="IPR036388">
    <property type="entry name" value="WH-like_DNA-bd_sf"/>
</dbReference>
<dbReference type="SUPFAM" id="SSF46785">
    <property type="entry name" value="Winged helix' DNA-binding domain"/>
    <property type="match status" value="1"/>
</dbReference>
<name>A0A6H9YBN7_9ACTN</name>
<comment type="caution">
    <text evidence="5">The sequence shown here is derived from an EMBL/GenBank/DDBJ whole genome shotgun (WGS) entry which is preliminary data.</text>
</comment>
<evidence type="ECO:0000256" key="3">
    <source>
        <dbReference type="ARBA" id="ARBA00023163"/>
    </source>
</evidence>
<reference evidence="5 6" key="1">
    <citation type="submission" date="2019-09" db="EMBL/GenBank/DDBJ databases">
        <title>Actinomadura physcomitrii sp. nov., a novel actinomycete isolated from moss [Physcomitrium sphaericum (Ludw) Fuernr].</title>
        <authorList>
            <person name="Zhuang X."/>
            <person name="Liu C."/>
        </authorList>
    </citation>
    <scope>NUCLEOTIDE SEQUENCE [LARGE SCALE GENOMIC DNA]</scope>
    <source>
        <strain evidence="5 6">HMC1</strain>
    </source>
</reference>
<keyword evidence="2" id="KW-0238">DNA-binding</keyword>
<dbReference type="PROSITE" id="PS51118">
    <property type="entry name" value="HTH_HXLR"/>
    <property type="match status" value="1"/>
</dbReference>
<gene>
    <name evidence="5" type="ORF">F8566_37295</name>
</gene>
<evidence type="ECO:0000256" key="2">
    <source>
        <dbReference type="ARBA" id="ARBA00023125"/>
    </source>
</evidence>
<dbReference type="PANTHER" id="PTHR33204:SF37">
    <property type="entry name" value="HTH-TYPE TRANSCRIPTIONAL REGULATOR YODB"/>
    <property type="match status" value="1"/>
</dbReference>
<dbReference type="OrthoDB" id="370168at2"/>
<proteinExistence type="predicted"/>
<evidence type="ECO:0000256" key="1">
    <source>
        <dbReference type="ARBA" id="ARBA00023015"/>
    </source>
</evidence>
<accession>A0A6H9YBN7</accession>
<dbReference type="Proteomes" id="UP000468735">
    <property type="component" value="Unassembled WGS sequence"/>
</dbReference>
<keyword evidence="6" id="KW-1185">Reference proteome</keyword>
<keyword evidence="1" id="KW-0805">Transcription regulation</keyword>
<dbReference type="AlphaFoldDB" id="A0A6H9YBN7"/>
<dbReference type="PANTHER" id="PTHR33204">
    <property type="entry name" value="TRANSCRIPTIONAL REGULATOR, MARR FAMILY"/>
    <property type="match status" value="1"/>
</dbReference>
<dbReference type="Gene3D" id="1.10.10.10">
    <property type="entry name" value="Winged helix-like DNA-binding domain superfamily/Winged helix DNA-binding domain"/>
    <property type="match status" value="1"/>
</dbReference>
<dbReference type="InterPro" id="IPR002577">
    <property type="entry name" value="HTH_HxlR"/>
</dbReference>
<organism evidence="5 6">
    <name type="scientific">Actinomadura rudentiformis</name>
    <dbReference type="NCBI Taxonomy" id="359158"/>
    <lineage>
        <taxon>Bacteria</taxon>
        <taxon>Bacillati</taxon>
        <taxon>Actinomycetota</taxon>
        <taxon>Actinomycetes</taxon>
        <taxon>Streptosporangiales</taxon>
        <taxon>Thermomonosporaceae</taxon>
        <taxon>Actinomadura</taxon>
    </lineage>
</organism>
<dbReference type="GO" id="GO:0003677">
    <property type="term" value="F:DNA binding"/>
    <property type="evidence" value="ECO:0007669"/>
    <property type="project" value="UniProtKB-KW"/>
</dbReference>
<evidence type="ECO:0000259" key="4">
    <source>
        <dbReference type="PROSITE" id="PS51118"/>
    </source>
</evidence>
<protein>
    <submittedName>
        <fullName evidence="5">Helix-turn-helix transcriptional regulator</fullName>
    </submittedName>
</protein>
<evidence type="ECO:0000313" key="5">
    <source>
        <dbReference type="EMBL" id="KAB2342698.1"/>
    </source>
</evidence>
<dbReference type="EMBL" id="WBMT01000021">
    <property type="protein sequence ID" value="KAB2342698.1"/>
    <property type="molecule type" value="Genomic_DNA"/>
</dbReference>
<feature type="domain" description="HTH hxlR-type" evidence="4">
    <location>
        <begin position="20"/>
        <end position="116"/>
    </location>
</feature>
<dbReference type="InterPro" id="IPR036390">
    <property type="entry name" value="WH_DNA-bd_sf"/>
</dbReference>
<keyword evidence="3" id="KW-0804">Transcription</keyword>
<dbReference type="Pfam" id="PF01638">
    <property type="entry name" value="HxlR"/>
    <property type="match status" value="1"/>
</dbReference>
<sequence length="116" mass="12910">MGTIGTEQLKHLQEAKPHGCGVERTLRVLDGKWTTLVVRELLTGPKRFGELRDALGSPSPKTLTDRLRSLEHQGILTRTVYAEVPPRVVYELTEQGASLTAVLHAMLVWGEQHPHP</sequence>
<evidence type="ECO:0000313" key="6">
    <source>
        <dbReference type="Proteomes" id="UP000468735"/>
    </source>
</evidence>